<evidence type="ECO:0000256" key="4">
    <source>
        <dbReference type="ARBA" id="ARBA00022833"/>
    </source>
</evidence>
<dbReference type="SMART" id="SM00399">
    <property type="entry name" value="ZnF_C4"/>
    <property type="match status" value="1"/>
</dbReference>
<dbReference type="Pfam" id="PF00104">
    <property type="entry name" value="Hormone_recep"/>
    <property type="match status" value="1"/>
</dbReference>
<evidence type="ECO:0000256" key="7">
    <source>
        <dbReference type="ARBA" id="ARBA00023163"/>
    </source>
</evidence>
<dbReference type="InterPro" id="IPR035500">
    <property type="entry name" value="NHR-like_dom_sf"/>
</dbReference>
<keyword evidence="6 10" id="KW-0238">DNA-binding</keyword>
<dbReference type="PANTHER" id="PTHR24083">
    <property type="entry name" value="NUCLEAR HORMONE RECEPTOR"/>
    <property type="match status" value="1"/>
</dbReference>
<dbReference type="GO" id="GO:0005634">
    <property type="term" value="C:nucleus"/>
    <property type="evidence" value="ECO:0007669"/>
    <property type="project" value="UniProtKB-SubCell"/>
</dbReference>
<keyword evidence="3 10" id="KW-0863">Zinc-finger</keyword>
<dbReference type="Pfam" id="PF00105">
    <property type="entry name" value="zf-C4"/>
    <property type="match status" value="1"/>
</dbReference>
<dbReference type="PROSITE" id="PS51030">
    <property type="entry name" value="NUCLEAR_REC_DBD_2"/>
    <property type="match status" value="1"/>
</dbReference>
<keyword evidence="7 10" id="KW-0804">Transcription</keyword>
<dbReference type="SUPFAM" id="SSF57716">
    <property type="entry name" value="Glucocorticoid receptor-like (DNA-binding domain)"/>
    <property type="match status" value="1"/>
</dbReference>
<dbReference type="PRINTS" id="PR00398">
    <property type="entry name" value="STRDHORMONER"/>
</dbReference>
<dbReference type="InterPro" id="IPR001723">
    <property type="entry name" value="Nuclear_hrmn_rcpt"/>
</dbReference>
<dbReference type="Gene3D" id="3.30.50.10">
    <property type="entry name" value="Erythroid Transcription Factor GATA-1, subunit A"/>
    <property type="match status" value="1"/>
</dbReference>
<dbReference type="SMART" id="SM00430">
    <property type="entry name" value="HOLI"/>
    <property type="match status" value="1"/>
</dbReference>
<dbReference type="InterPro" id="IPR000536">
    <property type="entry name" value="Nucl_hrmn_rcpt_lig-bd"/>
</dbReference>
<reference evidence="12 13" key="1">
    <citation type="submission" date="2020-08" db="EMBL/GenBank/DDBJ databases">
        <authorList>
            <person name="Koutsovoulos G."/>
            <person name="Danchin GJ E."/>
        </authorList>
    </citation>
    <scope>NUCLEOTIDE SEQUENCE [LARGE SCALE GENOMIC DNA]</scope>
</reference>
<dbReference type="GO" id="GO:0003700">
    <property type="term" value="F:DNA-binding transcription factor activity"/>
    <property type="evidence" value="ECO:0007669"/>
    <property type="project" value="InterPro"/>
</dbReference>
<accession>A0A6V7TL29</accession>
<evidence type="ECO:0000256" key="8">
    <source>
        <dbReference type="ARBA" id="ARBA00023170"/>
    </source>
</evidence>
<dbReference type="SUPFAM" id="SSF48508">
    <property type="entry name" value="Nuclear receptor ligand-binding domain"/>
    <property type="match status" value="1"/>
</dbReference>
<dbReference type="InterPro" id="IPR013088">
    <property type="entry name" value="Znf_NHR/GATA"/>
</dbReference>
<dbReference type="InterPro" id="IPR050274">
    <property type="entry name" value="Nuclear_hormone_rcpt_NR2"/>
</dbReference>
<dbReference type="Proteomes" id="UP000580250">
    <property type="component" value="Unassembled WGS sequence"/>
</dbReference>
<keyword evidence="9 10" id="KW-0539">Nucleus</keyword>
<evidence type="ECO:0000256" key="6">
    <source>
        <dbReference type="ARBA" id="ARBA00023125"/>
    </source>
</evidence>
<keyword evidence="8 10" id="KW-0675">Receptor</keyword>
<evidence type="ECO:0000259" key="11">
    <source>
        <dbReference type="PROSITE" id="PS51030"/>
    </source>
</evidence>
<evidence type="ECO:0000256" key="1">
    <source>
        <dbReference type="ARBA" id="ARBA00005993"/>
    </source>
</evidence>
<evidence type="ECO:0000256" key="5">
    <source>
        <dbReference type="ARBA" id="ARBA00023015"/>
    </source>
</evidence>
<keyword evidence="2 10" id="KW-0479">Metal-binding</keyword>
<proteinExistence type="inferred from homology"/>
<evidence type="ECO:0000313" key="12">
    <source>
        <dbReference type="EMBL" id="CAD2126465.1"/>
    </source>
</evidence>
<organism evidence="12 13">
    <name type="scientific">Meloidogyne enterolobii</name>
    <name type="common">Root-knot nematode worm</name>
    <name type="synonym">Meloidogyne mayaguensis</name>
    <dbReference type="NCBI Taxonomy" id="390850"/>
    <lineage>
        <taxon>Eukaryota</taxon>
        <taxon>Metazoa</taxon>
        <taxon>Ecdysozoa</taxon>
        <taxon>Nematoda</taxon>
        <taxon>Chromadorea</taxon>
        <taxon>Rhabditida</taxon>
        <taxon>Tylenchina</taxon>
        <taxon>Tylenchomorpha</taxon>
        <taxon>Tylenchoidea</taxon>
        <taxon>Meloidogynidae</taxon>
        <taxon>Meloidogyninae</taxon>
        <taxon>Meloidogyne</taxon>
    </lineage>
</organism>
<evidence type="ECO:0000256" key="9">
    <source>
        <dbReference type="ARBA" id="ARBA00023242"/>
    </source>
</evidence>
<dbReference type="InterPro" id="IPR001628">
    <property type="entry name" value="Znf_hrmn_rcpt"/>
</dbReference>
<dbReference type="Gene3D" id="1.10.565.10">
    <property type="entry name" value="Retinoid X Receptor"/>
    <property type="match status" value="1"/>
</dbReference>
<evidence type="ECO:0000313" key="13">
    <source>
        <dbReference type="Proteomes" id="UP000580250"/>
    </source>
</evidence>
<feature type="domain" description="Nuclear receptor" evidence="11">
    <location>
        <begin position="6"/>
        <end position="94"/>
    </location>
</feature>
<dbReference type="PRINTS" id="PR00047">
    <property type="entry name" value="STROIDFINGER"/>
</dbReference>
<dbReference type="AlphaFoldDB" id="A0A6V7TL29"/>
<keyword evidence="5 10" id="KW-0805">Transcription regulation</keyword>
<evidence type="ECO:0000256" key="3">
    <source>
        <dbReference type="ARBA" id="ARBA00022771"/>
    </source>
</evidence>
<evidence type="ECO:0000256" key="10">
    <source>
        <dbReference type="RuleBase" id="RU004334"/>
    </source>
</evidence>
<protein>
    <recommendedName>
        <fullName evidence="11">Nuclear receptor domain-containing protein</fullName>
    </recommendedName>
</protein>
<dbReference type="PROSITE" id="PS00031">
    <property type="entry name" value="NUCLEAR_REC_DBD_1"/>
    <property type="match status" value="1"/>
</dbReference>
<gene>
    <name evidence="12" type="ORF">MENT_LOCUS1509</name>
</gene>
<comment type="similarity">
    <text evidence="1 10">Belongs to the nuclear hormone receptor family.</text>
</comment>
<name>A0A6V7TL29_MELEN</name>
<dbReference type="EMBL" id="CAJEWN010000005">
    <property type="protein sequence ID" value="CAD2126465.1"/>
    <property type="molecule type" value="Genomic_DNA"/>
</dbReference>
<comment type="caution">
    <text evidence="12">The sequence shown here is derived from an EMBL/GenBank/DDBJ whole genome shotgun (WGS) entry which is preliminary data.</text>
</comment>
<dbReference type="OrthoDB" id="10246805at2759"/>
<dbReference type="GO" id="GO:0008270">
    <property type="term" value="F:zinc ion binding"/>
    <property type="evidence" value="ECO:0007669"/>
    <property type="project" value="UniProtKB-KW"/>
</dbReference>
<dbReference type="GO" id="GO:0043565">
    <property type="term" value="F:sequence-specific DNA binding"/>
    <property type="evidence" value="ECO:0007669"/>
    <property type="project" value="InterPro"/>
</dbReference>
<comment type="subcellular location">
    <subcellularLocation>
        <location evidence="10">Nucleus</location>
    </subcellularLocation>
</comment>
<keyword evidence="4 10" id="KW-0862">Zinc</keyword>
<evidence type="ECO:0000256" key="2">
    <source>
        <dbReference type="ARBA" id="ARBA00022723"/>
    </source>
</evidence>
<sequence length="417" mass="48280">MNKNYVKDCKVCGSTKNVYNHYCVRTCKACGAFFSRYLQQKLGKFECICLTKTTEIKNKIVVDKNTNKEFRLFCKGCRLEKCLAVGMRKPKIPYLRYDICPESVKDDGNEDKDTKGCEDKIVTKNQTHVASTFFTLCDADRIEINSLIKFVDAKRRILHAFTDLDDIFLEGPLKLEDIILSGFNVFNLINSFSPNPSPISEKELDEWRLDIETVGIFNKRVIKSIIVERMVFVAFARTMPVFMKLSLSDQIALLRHTLYYGASFVNSYLSYELGADTFIRKDFVMPVIGILHCEYLKNDDLLIKLADSFYTKPVERIKKAAISIEEFSLLLAIFFTQSNANGLSPTGKELLYQESVRYTKMLLRYNQQKFGEFCGASRLDECFRVFNYFFENGKANLMFASHKKFYYPNLFKKPDFI</sequence>